<evidence type="ECO:0000259" key="1">
    <source>
        <dbReference type="Pfam" id="PF20714"/>
    </source>
</evidence>
<reference evidence="2" key="1">
    <citation type="submission" date="2018-06" db="EMBL/GenBank/DDBJ databases">
        <title>Serratia marcescens genome sequencing and assembly.</title>
        <authorList>
            <person name="Martins R.C.R."/>
            <person name="Perdigao-Neto L.V."/>
            <person name="Costa S.F."/>
            <person name="Levin A.S.S."/>
        </authorList>
    </citation>
    <scope>NUCLEOTIDE SEQUENCE</scope>
    <source>
        <strain evidence="2">1283</strain>
    </source>
</reference>
<protein>
    <submittedName>
        <fullName evidence="2">Response regulator</fullName>
    </submittedName>
</protein>
<dbReference type="Pfam" id="PF20714">
    <property type="entry name" value="HTH_64"/>
    <property type="match status" value="1"/>
</dbReference>
<feature type="non-terminal residue" evidence="2">
    <location>
        <position position="1"/>
    </location>
</feature>
<organism evidence="2 3">
    <name type="scientific">Serratia marcescens</name>
    <dbReference type="NCBI Taxonomy" id="615"/>
    <lineage>
        <taxon>Bacteria</taxon>
        <taxon>Pseudomonadati</taxon>
        <taxon>Pseudomonadota</taxon>
        <taxon>Gammaproteobacteria</taxon>
        <taxon>Enterobacterales</taxon>
        <taxon>Yersiniaceae</taxon>
        <taxon>Serratia</taxon>
    </lineage>
</organism>
<dbReference type="EMBL" id="QJQB01000513">
    <property type="protein sequence ID" value="PYA58581.1"/>
    <property type="molecule type" value="Genomic_DNA"/>
</dbReference>
<keyword evidence="3" id="KW-1185">Reference proteome</keyword>
<proteinExistence type="predicted"/>
<sequence>TTARRYLEYCVATQFVRVEMLYGNIGHPRRLYRKA</sequence>
<evidence type="ECO:0000313" key="3">
    <source>
        <dbReference type="Proteomes" id="UP000247823"/>
    </source>
</evidence>
<reference evidence="2" key="2">
    <citation type="submission" date="2018-06" db="EMBL/GenBank/DDBJ databases">
        <authorList>
            <person name="Martins R.C."/>
            <person name="Perdigao-Neto L.V."/>
            <person name="Costa S.F."/>
            <person name="Levin A.S.S."/>
        </authorList>
    </citation>
    <scope>NUCLEOTIDE SEQUENCE</scope>
    <source>
        <strain evidence="2">1283</strain>
    </source>
</reference>
<dbReference type="InterPro" id="IPR048714">
    <property type="entry name" value="DpiA-like_HTH"/>
</dbReference>
<accession>A0ABX5N7R4</accession>
<feature type="domain" description="Transcriptional regulatory protein DpiA-like helix-turn-helix" evidence="1">
    <location>
        <begin position="1"/>
        <end position="33"/>
    </location>
</feature>
<comment type="caution">
    <text evidence="2">The sequence shown here is derived from an EMBL/GenBank/DDBJ whole genome shotgun (WGS) entry which is preliminary data.</text>
</comment>
<dbReference type="Proteomes" id="UP000247823">
    <property type="component" value="Unassembled WGS sequence"/>
</dbReference>
<name>A0ABX5N7R4_SERMA</name>
<gene>
    <name evidence="2" type="primary">dpiA</name>
    <name evidence="2" type="synonym">citB</name>
    <name evidence="2" type="ORF">DMW51_22480</name>
</gene>
<evidence type="ECO:0000313" key="2">
    <source>
        <dbReference type="EMBL" id="PYA58581.1"/>
    </source>
</evidence>